<evidence type="ECO:0000259" key="1">
    <source>
        <dbReference type="Pfam" id="PF01636"/>
    </source>
</evidence>
<accession>A0A6G8Q6A8</accession>
<proteinExistence type="predicted"/>
<sequence length="236" mass="26142">MTRMDADDEIPLTGGRQTSGIVRVGDTVRRPMGPRSPFVHELLRYLETVGFGAAPRVLGVDGRGREILTFVEGRVFHEYGEYRLSDAQLANAAALIRRFHDATEGSRLAAGAEIVAHNELGPHNAVFIGDEPVSFIDWDDAAPGTRLFDFANAVWSFADVGEGGGPVEEQARRVRLMCDAYGWDDPREVVDEIHADLRRALVNHEQAGRRGPARVFREMVRWISAHAEELKANANI</sequence>
<dbReference type="RefSeq" id="WP_166173901.1">
    <property type="nucleotide sequence ID" value="NZ_CP045119.1"/>
</dbReference>
<evidence type="ECO:0000313" key="2">
    <source>
        <dbReference type="EMBL" id="QIN82002.1"/>
    </source>
</evidence>
<dbReference type="AlphaFoldDB" id="A0A6G8Q6A8"/>
<evidence type="ECO:0000313" key="3">
    <source>
        <dbReference type="Proteomes" id="UP000501452"/>
    </source>
</evidence>
<dbReference type="InterPro" id="IPR002575">
    <property type="entry name" value="Aminoglycoside_PTrfase"/>
</dbReference>
<dbReference type="InterPro" id="IPR011009">
    <property type="entry name" value="Kinase-like_dom_sf"/>
</dbReference>
<dbReference type="Pfam" id="PF01636">
    <property type="entry name" value="APH"/>
    <property type="match status" value="1"/>
</dbReference>
<organism evidence="2 3">
    <name type="scientific">Rubrobacter tropicus</name>
    <dbReference type="NCBI Taxonomy" id="2653851"/>
    <lineage>
        <taxon>Bacteria</taxon>
        <taxon>Bacillati</taxon>
        <taxon>Actinomycetota</taxon>
        <taxon>Rubrobacteria</taxon>
        <taxon>Rubrobacterales</taxon>
        <taxon>Rubrobacteraceae</taxon>
        <taxon>Rubrobacter</taxon>
    </lineage>
</organism>
<dbReference type="SUPFAM" id="SSF56112">
    <property type="entry name" value="Protein kinase-like (PK-like)"/>
    <property type="match status" value="1"/>
</dbReference>
<protein>
    <submittedName>
        <fullName evidence="2">Phosphotransferase</fullName>
    </submittedName>
</protein>
<dbReference type="GO" id="GO:0016740">
    <property type="term" value="F:transferase activity"/>
    <property type="evidence" value="ECO:0007669"/>
    <property type="project" value="UniProtKB-KW"/>
</dbReference>
<feature type="domain" description="Aminoglycoside phosphotransferase" evidence="1">
    <location>
        <begin position="110"/>
        <end position="175"/>
    </location>
</feature>
<name>A0A6G8Q6A8_9ACTN</name>
<reference evidence="2 3" key="1">
    <citation type="submission" date="2019-10" db="EMBL/GenBank/DDBJ databases">
        <title>Rubrobacter sp nov SCSIO 52090 isolated from a deep-sea sediment in the South China Sea.</title>
        <authorList>
            <person name="Chen R.W."/>
        </authorList>
    </citation>
    <scope>NUCLEOTIDE SEQUENCE [LARGE SCALE GENOMIC DNA]</scope>
    <source>
        <strain evidence="2 3">SCSIO 52909</strain>
    </source>
</reference>
<keyword evidence="2" id="KW-0808">Transferase</keyword>
<keyword evidence="3" id="KW-1185">Reference proteome</keyword>
<dbReference type="EMBL" id="CP045119">
    <property type="protein sequence ID" value="QIN82002.1"/>
    <property type="molecule type" value="Genomic_DNA"/>
</dbReference>
<dbReference type="Proteomes" id="UP000501452">
    <property type="component" value="Chromosome"/>
</dbReference>
<dbReference type="KEGG" id="rub:GBA63_04595"/>
<dbReference type="Gene3D" id="3.90.1200.10">
    <property type="match status" value="1"/>
</dbReference>
<gene>
    <name evidence="2" type="ORF">GBA63_04595</name>
</gene>